<name>A0A4C1WLZ7_EUMVA</name>
<dbReference type="OrthoDB" id="10017160at2759"/>
<gene>
    <name evidence="2" type="ORF">EVAR_97523_1</name>
</gene>
<proteinExistence type="predicted"/>
<dbReference type="GO" id="GO:0003676">
    <property type="term" value="F:nucleic acid binding"/>
    <property type="evidence" value="ECO:0007669"/>
    <property type="project" value="InterPro"/>
</dbReference>
<accession>A0A4C1WLZ7</accession>
<keyword evidence="3" id="KW-1185">Reference proteome</keyword>
<evidence type="ECO:0000256" key="1">
    <source>
        <dbReference type="SAM" id="MobiDB-lite"/>
    </source>
</evidence>
<sequence length="211" mass="23698">MTHAALPRSEAFHLRLEVQARARDERRRGTIGLRVRHLSLSYLSERCVRVDSCYTIIHLHVFVKYEVQFVVSIVYSNDNCGDKGNPIRWIPHDLINVQKLRRVKRCREMMQGFAGGDSNAVHDIVAGNESWIYCYDPETKRQCVTLGVCASLAVKVGRARAGPAGEGAGGGAEGRCGHARHDNKRGTIPNRLSPFWRPLRKFGAYTATVLR</sequence>
<dbReference type="EMBL" id="BGZK01000594">
    <property type="protein sequence ID" value="GBP52053.1"/>
    <property type="molecule type" value="Genomic_DNA"/>
</dbReference>
<comment type="caution">
    <text evidence="2">The sequence shown here is derived from an EMBL/GenBank/DDBJ whole genome shotgun (WGS) entry which is preliminary data.</text>
</comment>
<dbReference type="AlphaFoldDB" id="A0A4C1WLZ7"/>
<reference evidence="2 3" key="1">
    <citation type="journal article" date="2019" name="Commun. Biol.">
        <title>The bagworm genome reveals a unique fibroin gene that provides high tensile strength.</title>
        <authorList>
            <person name="Kono N."/>
            <person name="Nakamura H."/>
            <person name="Ohtoshi R."/>
            <person name="Tomita M."/>
            <person name="Numata K."/>
            <person name="Arakawa K."/>
        </authorList>
    </citation>
    <scope>NUCLEOTIDE SEQUENCE [LARGE SCALE GENOMIC DNA]</scope>
</reference>
<evidence type="ECO:0000313" key="2">
    <source>
        <dbReference type="EMBL" id="GBP52053.1"/>
    </source>
</evidence>
<evidence type="ECO:0000313" key="3">
    <source>
        <dbReference type="Proteomes" id="UP000299102"/>
    </source>
</evidence>
<dbReference type="InterPro" id="IPR036397">
    <property type="entry name" value="RNaseH_sf"/>
</dbReference>
<feature type="compositionally biased region" description="Gly residues" evidence="1">
    <location>
        <begin position="164"/>
        <end position="174"/>
    </location>
</feature>
<dbReference type="Proteomes" id="UP000299102">
    <property type="component" value="Unassembled WGS sequence"/>
</dbReference>
<organism evidence="2 3">
    <name type="scientific">Eumeta variegata</name>
    <name type="common">Bagworm moth</name>
    <name type="synonym">Eumeta japonica</name>
    <dbReference type="NCBI Taxonomy" id="151549"/>
    <lineage>
        <taxon>Eukaryota</taxon>
        <taxon>Metazoa</taxon>
        <taxon>Ecdysozoa</taxon>
        <taxon>Arthropoda</taxon>
        <taxon>Hexapoda</taxon>
        <taxon>Insecta</taxon>
        <taxon>Pterygota</taxon>
        <taxon>Neoptera</taxon>
        <taxon>Endopterygota</taxon>
        <taxon>Lepidoptera</taxon>
        <taxon>Glossata</taxon>
        <taxon>Ditrysia</taxon>
        <taxon>Tineoidea</taxon>
        <taxon>Psychidae</taxon>
        <taxon>Oiketicinae</taxon>
        <taxon>Eumeta</taxon>
    </lineage>
</organism>
<feature type="region of interest" description="Disordered" evidence="1">
    <location>
        <begin position="161"/>
        <end position="189"/>
    </location>
</feature>
<protein>
    <submittedName>
        <fullName evidence="2">Uncharacterized protein</fullName>
    </submittedName>
</protein>
<dbReference type="Gene3D" id="3.30.420.10">
    <property type="entry name" value="Ribonuclease H-like superfamily/Ribonuclease H"/>
    <property type="match status" value="1"/>
</dbReference>